<evidence type="ECO:0000259" key="6">
    <source>
        <dbReference type="Pfam" id="PF01850"/>
    </source>
</evidence>
<evidence type="ECO:0000313" key="8">
    <source>
        <dbReference type="Proteomes" id="UP001370348"/>
    </source>
</evidence>
<evidence type="ECO:0000256" key="1">
    <source>
        <dbReference type="ARBA" id="ARBA00022649"/>
    </source>
</evidence>
<dbReference type="Pfam" id="PF01850">
    <property type="entry name" value="PIN"/>
    <property type="match status" value="1"/>
</dbReference>
<evidence type="ECO:0000313" key="7">
    <source>
        <dbReference type="EMBL" id="WXB17269.1"/>
    </source>
</evidence>
<keyword evidence="8" id="KW-1185">Reference proteome</keyword>
<keyword evidence="3 5" id="KW-0479">Metal-binding</keyword>
<evidence type="ECO:0000256" key="3">
    <source>
        <dbReference type="ARBA" id="ARBA00022723"/>
    </source>
</evidence>
<dbReference type="InterPro" id="IPR022907">
    <property type="entry name" value="VapC_family"/>
</dbReference>
<protein>
    <recommendedName>
        <fullName evidence="5">Ribonuclease VapC</fullName>
        <shortName evidence="5">RNase VapC</shortName>
        <ecNumber evidence="5">3.1.-.-</ecNumber>
    </recommendedName>
    <alternativeName>
        <fullName evidence="5">Toxin VapC</fullName>
    </alternativeName>
</protein>
<dbReference type="InterPro" id="IPR029060">
    <property type="entry name" value="PIN-like_dom_sf"/>
</dbReference>
<gene>
    <name evidence="5" type="primary">vapC</name>
    <name evidence="7" type="ORF">LZC94_08295</name>
</gene>
<keyword evidence="4 5" id="KW-0378">Hydrolase</keyword>
<comment type="similarity">
    <text evidence="5">Belongs to the PINc/VapC protein family.</text>
</comment>
<feature type="binding site" evidence="5">
    <location>
        <position position="16"/>
    </location>
    <ligand>
        <name>Mg(2+)</name>
        <dbReference type="ChEBI" id="CHEBI:18420"/>
    </ligand>
</feature>
<reference evidence="7 8" key="1">
    <citation type="submission" date="2021-12" db="EMBL/GenBank/DDBJ databases">
        <title>Discovery of the Pendulisporaceae a myxobacterial family with distinct sporulation behavior and unique specialized metabolism.</title>
        <authorList>
            <person name="Garcia R."/>
            <person name="Popoff A."/>
            <person name="Bader C.D."/>
            <person name="Loehr J."/>
            <person name="Walesch S."/>
            <person name="Walt C."/>
            <person name="Boldt J."/>
            <person name="Bunk B."/>
            <person name="Haeckl F.J.F.P.J."/>
            <person name="Gunesch A.P."/>
            <person name="Birkelbach J."/>
            <person name="Nuebel U."/>
            <person name="Pietschmann T."/>
            <person name="Bach T."/>
            <person name="Mueller R."/>
        </authorList>
    </citation>
    <scope>NUCLEOTIDE SEQUENCE [LARGE SCALE GENOMIC DNA]</scope>
    <source>
        <strain evidence="7 8">MSr11954</strain>
    </source>
</reference>
<evidence type="ECO:0000256" key="4">
    <source>
        <dbReference type="ARBA" id="ARBA00022801"/>
    </source>
</evidence>
<comment type="function">
    <text evidence="5">Toxic component of a toxin-antitoxin (TA) system. An RNase.</text>
</comment>
<keyword evidence="5" id="KW-0800">Toxin</keyword>
<proteinExistence type="inferred from homology"/>
<name>A0ABZ2M233_9BACT</name>
<keyword evidence="5" id="KW-0460">Magnesium</keyword>
<dbReference type="Gene3D" id="3.40.50.1010">
    <property type="entry name" value="5'-nuclease"/>
    <property type="match status" value="1"/>
</dbReference>
<dbReference type="InterPro" id="IPR002716">
    <property type="entry name" value="PIN_dom"/>
</dbReference>
<evidence type="ECO:0000256" key="5">
    <source>
        <dbReference type="HAMAP-Rule" id="MF_00265"/>
    </source>
</evidence>
<dbReference type="SUPFAM" id="SSF88723">
    <property type="entry name" value="PIN domain-like"/>
    <property type="match status" value="1"/>
</dbReference>
<evidence type="ECO:0000256" key="2">
    <source>
        <dbReference type="ARBA" id="ARBA00022722"/>
    </source>
</evidence>
<dbReference type="HAMAP" id="MF_00265">
    <property type="entry name" value="VapC_Nob1"/>
    <property type="match status" value="1"/>
</dbReference>
<keyword evidence="2 5" id="KW-0540">Nuclease</keyword>
<organism evidence="7 8">
    <name type="scientific">Pendulispora albinea</name>
    <dbReference type="NCBI Taxonomy" id="2741071"/>
    <lineage>
        <taxon>Bacteria</taxon>
        <taxon>Pseudomonadati</taxon>
        <taxon>Myxococcota</taxon>
        <taxon>Myxococcia</taxon>
        <taxon>Myxococcales</taxon>
        <taxon>Sorangiineae</taxon>
        <taxon>Pendulisporaceae</taxon>
        <taxon>Pendulispora</taxon>
    </lineage>
</organism>
<comment type="cofactor">
    <cofactor evidence="5">
        <name>Mg(2+)</name>
        <dbReference type="ChEBI" id="CHEBI:18420"/>
    </cofactor>
</comment>
<feature type="domain" description="PIN" evidence="6">
    <location>
        <begin position="13"/>
        <end position="136"/>
    </location>
</feature>
<sequence>MALAAPLASARLIALDTSTFIYLIEKHPAFFGTVEPIFTEVDAGTVKAVTSVLTLLEVLVKPIETGATALADDFRATVTVSANLRVVDVDRAIAERAAEIRAGYGFRTPDAIHLATAQMAGADAFITNDERLRRFPEVAVVTLGMLLGSSSGM</sequence>
<feature type="binding site" evidence="5">
    <location>
        <position position="110"/>
    </location>
    <ligand>
        <name>Mg(2+)</name>
        <dbReference type="ChEBI" id="CHEBI:18420"/>
    </ligand>
</feature>
<dbReference type="RefSeq" id="WP_394826899.1">
    <property type="nucleotide sequence ID" value="NZ_CP089984.1"/>
</dbReference>
<dbReference type="Proteomes" id="UP001370348">
    <property type="component" value="Chromosome"/>
</dbReference>
<accession>A0ABZ2M233</accession>
<keyword evidence="1 5" id="KW-1277">Toxin-antitoxin system</keyword>
<dbReference type="EC" id="3.1.-.-" evidence="5"/>
<dbReference type="EMBL" id="CP089984">
    <property type="protein sequence ID" value="WXB17269.1"/>
    <property type="molecule type" value="Genomic_DNA"/>
</dbReference>